<protein>
    <submittedName>
        <fullName evidence="1">Uncharacterized protein</fullName>
    </submittedName>
</protein>
<accession>A0AAW2EYF8</accession>
<gene>
    <name evidence="1" type="ORF">PUN28_014689</name>
</gene>
<proteinExistence type="predicted"/>
<sequence length="108" mass="12859">MLYMDMGTCMCVMRCACMNMYICMHMRSHCERISVTDCSDNKSQYYTTFNFLIKKKKTNFFLIPSKKFDHVETANISRRNSIFAIVREHFSRHIHIVIKICMHPFSSL</sequence>
<comment type="caution">
    <text evidence="1">The sequence shown here is derived from an EMBL/GenBank/DDBJ whole genome shotgun (WGS) entry which is preliminary data.</text>
</comment>
<dbReference type="EMBL" id="JADYXP020000016">
    <property type="protein sequence ID" value="KAL0107539.1"/>
    <property type="molecule type" value="Genomic_DNA"/>
</dbReference>
<keyword evidence="2" id="KW-1185">Reference proteome</keyword>
<evidence type="ECO:0000313" key="2">
    <source>
        <dbReference type="Proteomes" id="UP001430953"/>
    </source>
</evidence>
<reference evidence="1 2" key="1">
    <citation type="submission" date="2023-03" db="EMBL/GenBank/DDBJ databases">
        <title>High recombination rates correlate with genetic variation in Cardiocondyla obscurior ants.</title>
        <authorList>
            <person name="Errbii M."/>
        </authorList>
    </citation>
    <scope>NUCLEOTIDE SEQUENCE [LARGE SCALE GENOMIC DNA]</scope>
    <source>
        <strain evidence="1">Alpha-2009</strain>
        <tissue evidence="1">Whole body</tissue>
    </source>
</reference>
<evidence type="ECO:0000313" key="1">
    <source>
        <dbReference type="EMBL" id="KAL0107539.1"/>
    </source>
</evidence>
<dbReference type="Proteomes" id="UP001430953">
    <property type="component" value="Unassembled WGS sequence"/>
</dbReference>
<dbReference type="AlphaFoldDB" id="A0AAW2EYF8"/>
<name>A0AAW2EYF8_9HYME</name>
<organism evidence="1 2">
    <name type="scientific">Cardiocondyla obscurior</name>
    <dbReference type="NCBI Taxonomy" id="286306"/>
    <lineage>
        <taxon>Eukaryota</taxon>
        <taxon>Metazoa</taxon>
        <taxon>Ecdysozoa</taxon>
        <taxon>Arthropoda</taxon>
        <taxon>Hexapoda</taxon>
        <taxon>Insecta</taxon>
        <taxon>Pterygota</taxon>
        <taxon>Neoptera</taxon>
        <taxon>Endopterygota</taxon>
        <taxon>Hymenoptera</taxon>
        <taxon>Apocrita</taxon>
        <taxon>Aculeata</taxon>
        <taxon>Formicoidea</taxon>
        <taxon>Formicidae</taxon>
        <taxon>Myrmicinae</taxon>
        <taxon>Cardiocondyla</taxon>
    </lineage>
</organism>